<keyword evidence="2" id="KW-1185">Reference proteome</keyword>
<gene>
    <name evidence="1" type="ORF">L1987_80919</name>
</gene>
<organism evidence="1 2">
    <name type="scientific">Smallanthus sonchifolius</name>
    <dbReference type="NCBI Taxonomy" id="185202"/>
    <lineage>
        <taxon>Eukaryota</taxon>
        <taxon>Viridiplantae</taxon>
        <taxon>Streptophyta</taxon>
        <taxon>Embryophyta</taxon>
        <taxon>Tracheophyta</taxon>
        <taxon>Spermatophyta</taxon>
        <taxon>Magnoliopsida</taxon>
        <taxon>eudicotyledons</taxon>
        <taxon>Gunneridae</taxon>
        <taxon>Pentapetalae</taxon>
        <taxon>asterids</taxon>
        <taxon>campanulids</taxon>
        <taxon>Asterales</taxon>
        <taxon>Asteraceae</taxon>
        <taxon>Asteroideae</taxon>
        <taxon>Heliantheae alliance</taxon>
        <taxon>Millerieae</taxon>
        <taxon>Smallanthus</taxon>
    </lineage>
</organism>
<reference evidence="1 2" key="2">
    <citation type="journal article" date="2022" name="Mol. Ecol. Resour.">
        <title>The genomes of chicory, endive, great burdock and yacon provide insights into Asteraceae paleo-polyploidization history and plant inulin production.</title>
        <authorList>
            <person name="Fan W."/>
            <person name="Wang S."/>
            <person name="Wang H."/>
            <person name="Wang A."/>
            <person name="Jiang F."/>
            <person name="Liu H."/>
            <person name="Zhao H."/>
            <person name="Xu D."/>
            <person name="Zhang Y."/>
        </authorList>
    </citation>
    <scope>NUCLEOTIDE SEQUENCE [LARGE SCALE GENOMIC DNA]</scope>
    <source>
        <strain evidence="2">cv. Yunnan</strain>
        <tissue evidence="1">Leaves</tissue>
    </source>
</reference>
<reference evidence="2" key="1">
    <citation type="journal article" date="2022" name="Mol. Ecol. Resour.">
        <title>The genomes of chicory, endive, great burdock and yacon provide insights into Asteraceae palaeo-polyploidization history and plant inulin production.</title>
        <authorList>
            <person name="Fan W."/>
            <person name="Wang S."/>
            <person name="Wang H."/>
            <person name="Wang A."/>
            <person name="Jiang F."/>
            <person name="Liu H."/>
            <person name="Zhao H."/>
            <person name="Xu D."/>
            <person name="Zhang Y."/>
        </authorList>
    </citation>
    <scope>NUCLEOTIDE SEQUENCE [LARGE SCALE GENOMIC DNA]</scope>
    <source>
        <strain evidence="2">cv. Yunnan</strain>
    </source>
</reference>
<protein>
    <submittedName>
        <fullName evidence="1">Uncharacterized protein</fullName>
    </submittedName>
</protein>
<evidence type="ECO:0000313" key="1">
    <source>
        <dbReference type="EMBL" id="KAI3687225.1"/>
    </source>
</evidence>
<dbReference type="EMBL" id="CM042044">
    <property type="protein sequence ID" value="KAI3687225.1"/>
    <property type="molecule type" value="Genomic_DNA"/>
</dbReference>
<sequence>MFQLFSYKILFFSTLSLLLQPLPARTIPATLISGDVSPNATWNNFLNFIDAGKGANFSGMSELKKYFHRFGYLQIPNDVVDNFTDVFDDTFESAVVNYQRNFGLTVTGKLDAVTVTQIMTLTYAFSGNHMIGYLSSSDVRDSFRRSFSRWSAVIPVNFTESDDYSSADIKIGFYKGDHGDGEAFDGVLGVLAHAFSPEDGRLHLDKTETWAVDLKSSKSKVAVDLESVATHEIGHILGLAHSSVKDAIMYPSLSPRTKKVDLKVDDVEGIQALYGSNPNFRYSSLMESDLSSDKFYLGSTILSRLSSTY</sequence>
<proteinExistence type="predicted"/>
<comment type="caution">
    <text evidence="1">The sequence shown here is derived from an EMBL/GenBank/DDBJ whole genome shotgun (WGS) entry which is preliminary data.</text>
</comment>
<dbReference type="Proteomes" id="UP001056120">
    <property type="component" value="Linkage Group LG27"/>
</dbReference>
<evidence type="ECO:0000313" key="2">
    <source>
        <dbReference type="Proteomes" id="UP001056120"/>
    </source>
</evidence>
<name>A0ACB8YQ94_9ASTR</name>
<accession>A0ACB8YQ94</accession>